<feature type="compositionally biased region" description="Basic and acidic residues" evidence="1">
    <location>
        <begin position="1"/>
        <end position="37"/>
    </location>
</feature>
<name>A0AAN4TN55_PSESF</name>
<comment type="caution">
    <text evidence="2">The sequence shown here is derived from an EMBL/GenBank/DDBJ whole genome shotgun (WGS) entry which is preliminary data.</text>
</comment>
<reference evidence="2 3" key="1">
    <citation type="submission" date="2018-04" db="EMBL/GenBank/DDBJ databases">
        <title>Draft genome sequence of Pseudomonas syringae pv. actinidiae biovar 3 strains isolated from kiwifruit in Kagawa prefecture.</title>
        <authorList>
            <person name="Tabuchi M."/>
            <person name="Saito M."/>
            <person name="Fujiwara S."/>
            <person name="Sasa N."/>
            <person name="Akimitsu K."/>
            <person name="Gomi K."/>
            <person name="Konishi-Sugita S."/>
            <person name="Hamano K."/>
            <person name="Kataoka I."/>
        </authorList>
    </citation>
    <scope>NUCLEOTIDE SEQUENCE [LARGE SCALE GENOMIC DNA]</scope>
    <source>
        <strain evidence="2 3">MAFF212211</strain>
    </source>
</reference>
<dbReference type="Proteomes" id="UP000248291">
    <property type="component" value="Unassembled WGS sequence"/>
</dbReference>
<feature type="region of interest" description="Disordered" evidence="1">
    <location>
        <begin position="1"/>
        <end position="56"/>
    </location>
</feature>
<evidence type="ECO:0000256" key="1">
    <source>
        <dbReference type="SAM" id="MobiDB-lite"/>
    </source>
</evidence>
<keyword evidence="2" id="KW-0966">Cell projection</keyword>
<proteinExistence type="predicted"/>
<keyword evidence="2" id="KW-0282">Flagellum</keyword>
<protein>
    <submittedName>
        <fullName evidence="2">Flagellar capping protein FliD</fullName>
    </submittedName>
</protein>
<dbReference type="EMBL" id="BGKA01000215">
    <property type="protein sequence ID" value="GBH19545.1"/>
    <property type="molecule type" value="Genomic_DNA"/>
</dbReference>
<organism evidence="2 3">
    <name type="scientific">Pseudomonas syringae pv. actinidiae</name>
    <dbReference type="NCBI Taxonomy" id="103796"/>
    <lineage>
        <taxon>Bacteria</taxon>
        <taxon>Pseudomonadati</taxon>
        <taxon>Pseudomonadota</taxon>
        <taxon>Gammaproteobacteria</taxon>
        <taxon>Pseudomonadales</taxon>
        <taxon>Pseudomonadaceae</taxon>
        <taxon>Pseudomonas</taxon>
        <taxon>Pseudomonas syringae</taxon>
    </lineage>
</organism>
<evidence type="ECO:0000313" key="2">
    <source>
        <dbReference type="EMBL" id="GBH19545.1"/>
    </source>
</evidence>
<keyword evidence="2" id="KW-0969">Cilium</keyword>
<dbReference type="AlphaFoldDB" id="A0AAN4TN55"/>
<evidence type="ECO:0000313" key="3">
    <source>
        <dbReference type="Proteomes" id="UP000248291"/>
    </source>
</evidence>
<gene>
    <name evidence="2" type="ORF">KPSA3_05556</name>
</gene>
<accession>A0AAN4TN55</accession>
<sequence>MHALSKIENRKSKIENRKSKIENRKSKIENRKSKIESDEPIPNEAGSFGVQSVQGG</sequence>